<dbReference type="InterPro" id="IPR036179">
    <property type="entry name" value="Ig-like_dom_sf"/>
</dbReference>
<dbReference type="GO" id="GO:0030198">
    <property type="term" value="P:extracellular matrix organization"/>
    <property type="evidence" value="ECO:0007669"/>
    <property type="project" value="InterPro"/>
</dbReference>
<feature type="domain" description="Ig-like" evidence="7">
    <location>
        <begin position="343"/>
        <end position="442"/>
    </location>
</feature>
<dbReference type="Gene3D" id="2.60.40.10">
    <property type="entry name" value="Immunoglobulins"/>
    <property type="match status" value="1"/>
</dbReference>
<dbReference type="Pfam" id="PF00090">
    <property type="entry name" value="TSP_1"/>
    <property type="match status" value="1"/>
</dbReference>
<keyword evidence="3" id="KW-0732">Signal</keyword>
<dbReference type="Pfam" id="PF08686">
    <property type="entry name" value="PLAC"/>
    <property type="match status" value="1"/>
</dbReference>
<dbReference type="Proteomes" id="UP001186944">
    <property type="component" value="Unassembled WGS sequence"/>
</dbReference>
<evidence type="ECO:0000313" key="10">
    <source>
        <dbReference type="Proteomes" id="UP001186944"/>
    </source>
</evidence>
<dbReference type="InterPro" id="IPR013273">
    <property type="entry name" value="ADAMTS/ADAMTS-like"/>
</dbReference>
<feature type="domain" description="PLAC" evidence="8">
    <location>
        <begin position="681"/>
        <end position="718"/>
    </location>
</feature>
<evidence type="ECO:0000259" key="8">
    <source>
        <dbReference type="PROSITE" id="PS50900"/>
    </source>
</evidence>
<sequence length="722" mass="82115">MLNTQNPEKNQHSALVRIVVHTQTVLGSYWSPWSPWSACSRSCDGGLSNQKRSCFDRRRNCLGPNIRYRFCNTLPCVGEYKDISYSTCKLHNDKWSYNDQSNWIPVSDQHYPCHAICKDESGNFPNEIRANMEDGIMCGSNENFYCLAGKCARLGCDGLAWSNTVIDGCGICGAKNSTCANNKRQRSRQRRYNWIVKWQPCSVTCGTGFQLSKAVCLDNLTGKEMSNEYRCYSRKPEPVYRECRRQTCGPRWQVSEYGSCSAECGGGIQRRRISCVMAADRSRIIKVSPYRLSGSHSYVRKALQYEILSSVLGVRTMVSVPDLQQYDLVLVWIATELESQWKPQIVEDNSTYYQVKRMKRVNLRVGTSAILLPRQPVKIKCTVTNFDKKMIFWTRNNRLISMSTNARVHVNHKGVLKIKRTDPDLDKGEFTCIAGLAKASIHLKFQNKKFATKAAKKMMKHMTGMNDVDNFINKPQSDKAPGAGGPMNSISVARVLNEHSERKTFMTSDWTECSKTCGTGIQTRNVSCSIVSTGFIKVVDDSECLKDKLYKPPLHRKCVIWKHCPYLHIGEWTMCSTDRCKKEGIATQTRNIYCVSGNSTKLPISDCRSTNIPSSERECPNEKCVAQWKVLKWTKCSPKCSPRGKRTRILTCVWAKTGEFASDNCRIKPRPVLWKSCKPKCKKGCRDTSRYCSLVGMLKMCRYNAFTTRCCRTCRSVNQIPN</sequence>
<evidence type="ECO:0000259" key="7">
    <source>
        <dbReference type="PROSITE" id="PS50835"/>
    </source>
</evidence>
<dbReference type="InterPro" id="IPR000884">
    <property type="entry name" value="TSP1_rpt"/>
</dbReference>
<reference evidence="9" key="1">
    <citation type="submission" date="2019-08" db="EMBL/GenBank/DDBJ databases">
        <title>The improved chromosome-level genome for the pearl oyster Pinctada fucata martensii using PacBio sequencing and Hi-C.</title>
        <authorList>
            <person name="Zheng Z."/>
        </authorList>
    </citation>
    <scope>NUCLEOTIDE SEQUENCE</scope>
    <source>
        <strain evidence="9">ZZ-2019</strain>
        <tissue evidence="9">Adductor muscle</tissue>
    </source>
</reference>
<feature type="disulfide bond" evidence="6">
    <location>
        <begin position="39"/>
        <end position="71"/>
    </location>
</feature>
<keyword evidence="5 6" id="KW-1015">Disulfide bond</keyword>
<dbReference type="GO" id="GO:0005576">
    <property type="term" value="C:extracellular region"/>
    <property type="evidence" value="ECO:0007669"/>
    <property type="project" value="UniProtKB-SubCell"/>
</dbReference>
<dbReference type="SUPFAM" id="SSF82895">
    <property type="entry name" value="TSP-1 type 1 repeat"/>
    <property type="match status" value="4"/>
</dbReference>
<dbReference type="InterPro" id="IPR050439">
    <property type="entry name" value="ADAMTS_ADAMTS-like"/>
</dbReference>
<dbReference type="SUPFAM" id="SSF48726">
    <property type="entry name" value="Immunoglobulin"/>
    <property type="match status" value="1"/>
</dbReference>
<keyword evidence="2" id="KW-0964">Secreted</keyword>
<evidence type="ECO:0000256" key="2">
    <source>
        <dbReference type="ARBA" id="ARBA00022525"/>
    </source>
</evidence>
<dbReference type="Pfam" id="PF19236">
    <property type="entry name" value="ADAMTS_CR_3"/>
    <property type="match status" value="1"/>
</dbReference>
<dbReference type="PROSITE" id="PS50835">
    <property type="entry name" value="IG_LIKE"/>
    <property type="match status" value="1"/>
</dbReference>
<evidence type="ECO:0000256" key="1">
    <source>
        <dbReference type="ARBA" id="ARBA00004613"/>
    </source>
</evidence>
<dbReference type="InterPro" id="IPR036383">
    <property type="entry name" value="TSP1_rpt_sf"/>
</dbReference>
<dbReference type="EMBL" id="VSWD01000007">
    <property type="protein sequence ID" value="KAK3096426.1"/>
    <property type="molecule type" value="Genomic_DNA"/>
</dbReference>
<evidence type="ECO:0000256" key="4">
    <source>
        <dbReference type="ARBA" id="ARBA00022737"/>
    </source>
</evidence>
<name>A0AA88Y259_PINIB</name>
<dbReference type="PANTHER" id="PTHR13723">
    <property type="entry name" value="ADAMTS A DISINTEGRIN AND METALLOPROTEASE WITH THROMBOSPONDIN MOTIFS PROTEASE"/>
    <property type="match status" value="1"/>
</dbReference>
<dbReference type="PROSITE" id="PS50092">
    <property type="entry name" value="TSP1"/>
    <property type="match status" value="3"/>
</dbReference>
<comment type="subcellular location">
    <subcellularLocation>
        <location evidence="1">Secreted</location>
    </subcellularLocation>
</comment>
<dbReference type="InterPro" id="IPR045371">
    <property type="entry name" value="ADAMTS_CR_3"/>
</dbReference>
<feature type="disulfide bond" evidence="6">
    <location>
        <begin position="43"/>
        <end position="76"/>
    </location>
</feature>
<dbReference type="InterPro" id="IPR013783">
    <property type="entry name" value="Ig-like_fold"/>
</dbReference>
<dbReference type="InterPro" id="IPR007110">
    <property type="entry name" value="Ig-like_dom"/>
</dbReference>
<dbReference type="PRINTS" id="PR01857">
    <property type="entry name" value="ADAMTSFAMILY"/>
</dbReference>
<feature type="disulfide bond" evidence="6">
    <location>
        <begin position="54"/>
        <end position="61"/>
    </location>
</feature>
<dbReference type="AlphaFoldDB" id="A0AA88Y259"/>
<dbReference type="PANTHER" id="PTHR13723:SF305">
    <property type="entry name" value="PROTEIN MADD-4"/>
    <property type="match status" value="1"/>
</dbReference>
<keyword evidence="4" id="KW-0677">Repeat</keyword>
<dbReference type="SMART" id="SM00209">
    <property type="entry name" value="TSP1"/>
    <property type="match status" value="5"/>
</dbReference>
<comment type="caution">
    <text evidence="9">The sequence shown here is derived from an EMBL/GenBank/DDBJ whole genome shotgun (WGS) entry which is preliminary data.</text>
</comment>
<evidence type="ECO:0000256" key="3">
    <source>
        <dbReference type="ARBA" id="ARBA00022729"/>
    </source>
</evidence>
<dbReference type="Pfam" id="PF19030">
    <property type="entry name" value="TSP1_ADAMTS"/>
    <property type="match status" value="4"/>
</dbReference>
<evidence type="ECO:0000313" key="9">
    <source>
        <dbReference type="EMBL" id="KAK3096426.1"/>
    </source>
</evidence>
<evidence type="ECO:0000256" key="6">
    <source>
        <dbReference type="PIRSR" id="PIRSR613273-3"/>
    </source>
</evidence>
<evidence type="ECO:0008006" key="11">
    <source>
        <dbReference type="Google" id="ProtNLM"/>
    </source>
</evidence>
<keyword evidence="10" id="KW-1185">Reference proteome</keyword>
<protein>
    <recommendedName>
        <fullName evidence="11">ADAMTS-like protein 3</fullName>
    </recommendedName>
</protein>
<organism evidence="9 10">
    <name type="scientific">Pinctada imbricata</name>
    <name type="common">Atlantic pearl-oyster</name>
    <name type="synonym">Pinctada martensii</name>
    <dbReference type="NCBI Taxonomy" id="66713"/>
    <lineage>
        <taxon>Eukaryota</taxon>
        <taxon>Metazoa</taxon>
        <taxon>Spiralia</taxon>
        <taxon>Lophotrochozoa</taxon>
        <taxon>Mollusca</taxon>
        <taxon>Bivalvia</taxon>
        <taxon>Autobranchia</taxon>
        <taxon>Pteriomorphia</taxon>
        <taxon>Pterioida</taxon>
        <taxon>Pterioidea</taxon>
        <taxon>Pteriidae</taxon>
        <taxon>Pinctada</taxon>
    </lineage>
</organism>
<proteinExistence type="predicted"/>
<accession>A0AA88Y259</accession>
<dbReference type="PROSITE" id="PS50900">
    <property type="entry name" value="PLAC"/>
    <property type="match status" value="1"/>
</dbReference>
<dbReference type="Gene3D" id="2.20.100.10">
    <property type="entry name" value="Thrombospondin type-1 (TSP1) repeat"/>
    <property type="match status" value="4"/>
</dbReference>
<dbReference type="InterPro" id="IPR010909">
    <property type="entry name" value="PLAC"/>
</dbReference>
<evidence type="ECO:0000256" key="5">
    <source>
        <dbReference type="ARBA" id="ARBA00023157"/>
    </source>
</evidence>
<gene>
    <name evidence="9" type="ORF">FSP39_000009</name>
</gene>